<keyword evidence="4" id="KW-0732">Signal</keyword>
<dbReference type="Pfam" id="PF05504">
    <property type="entry name" value="Spore_GerAC"/>
    <property type="match status" value="1"/>
</dbReference>
<evidence type="ECO:0000256" key="4">
    <source>
        <dbReference type="ARBA" id="ARBA00022729"/>
    </source>
</evidence>
<evidence type="ECO:0000256" key="7">
    <source>
        <dbReference type="ARBA" id="ARBA00023288"/>
    </source>
</evidence>
<dbReference type="PANTHER" id="PTHR35789:SF1">
    <property type="entry name" value="SPORE GERMINATION PROTEIN B3"/>
    <property type="match status" value="1"/>
</dbReference>
<gene>
    <name evidence="10" type="ORF">FLK61_29215</name>
</gene>
<accession>A0A859FE01</accession>
<dbReference type="Pfam" id="PF25198">
    <property type="entry name" value="Spore_GerAC_N"/>
    <property type="match status" value="1"/>
</dbReference>
<feature type="domain" description="Spore germination GerAC-like C-terminal" evidence="8">
    <location>
        <begin position="196"/>
        <end position="364"/>
    </location>
</feature>
<reference evidence="11" key="1">
    <citation type="submission" date="2019-07" db="EMBL/GenBank/DDBJ databases">
        <title>Bacillus alkalisoli sp. nov. isolated from saline soil.</title>
        <authorList>
            <person name="Sun J.-Q."/>
            <person name="Xu L."/>
        </authorList>
    </citation>
    <scope>NUCLEOTIDE SEQUENCE [LARGE SCALE GENOMIC DNA]</scope>
    <source>
        <strain evidence="11">M4U3P1</strain>
    </source>
</reference>
<evidence type="ECO:0000256" key="1">
    <source>
        <dbReference type="ARBA" id="ARBA00004635"/>
    </source>
</evidence>
<organism evidence="10 11">
    <name type="scientific">Paenalkalicoccus suaedae</name>
    <dbReference type="NCBI Taxonomy" id="2592382"/>
    <lineage>
        <taxon>Bacteria</taxon>
        <taxon>Bacillati</taxon>
        <taxon>Bacillota</taxon>
        <taxon>Bacilli</taxon>
        <taxon>Bacillales</taxon>
        <taxon>Bacillaceae</taxon>
        <taxon>Paenalkalicoccus</taxon>
    </lineage>
</organism>
<dbReference type="Gene3D" id="3.30.300.210">
    <property type="entry name" value="Nutrient germinant receptor protein C, domain 3"/>
    <property type="match status" value="1"/>
</dbReference>
<evidence type="ECO:0000313" key="11">
    <source>
        <dbReference type="Proteomes" id="UP000318138"/>
    </source>
</evidence>
<dbReference type="InterPro" id="IPR038501">
    <property type="entry name" value="Spore_GerAC_C_sf"/>
</dbReference>
<evidence type="ECO:0000259" key="8">
    <source>
        <dbReference type="Pfam" id="PF05504"/>
    </source>
</evidence>
<dbReference type="GO" id="GO:0016020">
    <property type="term" value="C:membrane"/>
    <property type="evidence" value="ECO:0007669"/>
    <property type="project" value="UniProtKB-SubCell"/>
</dbReference>
<dbReference type="EMBL" id="CP041372">
    <property type="protein sequence ID" value="QKS70814.1"/>
    <property type="molecule type" value="Genomic_DNA"/>
</dbReference>
<dbReference type="GO" id="GO:0009847">
    <property type="term" value="P:spore germination"/>
    <property type="evidence" value="ECO:0007669"/>
    <property type="project" value="InterPro"/>
</dbReference>
<keyword evidence="11" id="KW-1185">Reference proteome</keyword>
<evidence type="ECO:0000256" key="5">
    <source>
        <dbReference type="ARBA" id="ARBA00023136"/>
    </source>
</evidence>
<keyword evidence="5" id="KW-0472">Membrane</keyword>
<dbReference type="AlphaFoldDB" id="A0A859FE01"/>
<dbReference type="Proteomes" id="UP000318138">
    <property type="component" value="Chromosome"/>
</dbReference>
<evidence type="ECO:0000259" key="9">
    <source>
        <dbReference type="Pfam" id="PF25198"/>
    </source>
</evidence>
<dbReference type="InterPro" id="IPR046953">
    <property type="entry name" value="Spore_GerAC-like_C"/>
</dbReference>
<keyword evidence="3" id="KW-0309">Germination</keyword>
<proteinExistence type="inferred from homology"/>
<dbReference type="KEGG" id="psua:FLK61_29215"/>
<dbReference type="PANTHER" id="PTHR35789">
    <property type="entry name" value="SPORE GERMINATION PROTEIN B3"/>
    <property type="match status" value="1"/>
</dbReference>
<dbReference type="NCBIfam" id="TIGR02887">
    <property type="entry name" value="spore_ger_x_C"/>
    <property type="match status" value="1"/>
</dbReference>
<name>A0A859FE01_9BACI</name>
<evidence type="ECO:0000256" key="6">
    <source>
        <dbReference type="ARBA" id="ARBA00023139"/>
    </source>
</evidence>
<sequence>MRVILFILCILLCTSCWDARQLRDITVVKASAIDVSEEGHIILSVASLVAASDQRSAAIQIESAIDHSERGARLELESRYSESIDFSKLRTLFVSNKVAENDIYPYLDAYYRSPRGALASKLVIVDGLASQIINIQPTDRPHTSELVADMVHAGEQQTLIPITNIQLVCPFFFDDGSDALIPVVKLENGKPVLNAVAIFNNKQMSGTLNLRESKLILLMKGAKQSRALLVNQVNDSNEGENIENFISYKVEKAKSSLKVDVDPSADKVTARVNTKLEINVLEFPHDKLTEPGVIKDLEELLTQQLTDEALEVFKKLQEANCDALGVGKRVFAFHPSYYEQKSWKERYPSITIEPSIQVEIVRHGVLD</sequence>
<dbReference type="InterPro" id="IPR057336">
    <property type="entry name" value="GerAC_N"/>
</dbReference>
<comment type="similarity">
    <text evidence="2">Belongs to the GerABKC lipoprotein family.</text>
</comment>
<evidence type="ECO:0000256" key="3">
    <source>
        <dbReference type="ARBA" id="ARBA00022544"/>
    </source>
</evidence>
<feature type="domain" description="Spore germination protein N-terminal" evidence="9">
    <location>
        <begin position="18"/>
        <end position="186"/>
    </location>
</feature>
<dbReference type="InterPro" id="IPR008844">
    <property type="entry name" value="Spore_GerAC-like"/>
</dbReference>
<evidence type="ECO:0000256" key="2">
    <source>
        <dbReference type="ARBA" id="ARBA00007886"/>
    </source>
</evidence>
<keyword evidence="7" id="KW-0449">Lipoprotein</keyword>
<evidence type="ECO:0000313" key="10">
    <source>
        <dbReference type="EMBL" id="QKS70814.1"/>
    </source>
</evidence>
<dbReference type="RefSeq" id="WP_176008848.1">
    <property type="nucleotide sequence ID" value="NZ_CP041372.2"/>
</dbReference>
<keyword evidence="6" id="KW-0564">Palmitate</keyword>
<protein>
    <submittedName>
        <fullName evidence="10">Ger(X)C family spore germination protein</fullName>
    </submittedName>
</protein>
<comment type="subcellular location">
    <subcellularLocation>
        <location evidence="1">Membrane</location>
        <topology evidence="1">Lipid-anchor</topology>
    </subcellularLocation>
</comment>